<dbReference type="PROSITE" id="PS51733">
    <property type="entry name" value="BPL_LPL_CATALYTIC"/>
    <property type="match status" value="1"/>
</dbReference>
<dbReference type="KEGG" id="cre:CHLRE_01g053750v5"/>
<evidence type="ECO:0000313" key="2">
    <source>
        <dbReference type="EMBL" id="PNW88993.1"/>
    </source>
</evidence>
<dbReference type="PANTHER" id="PTHR43506:SF1">
    <property type="entry name" value="BPL_LPL CATALYTIC DOMAIN-CONTAINING PROTEIN"/>
    <property type="match status" value="1"/>
</dbReference>
<dbReference type="InterPro" id="IPR053264">
    <property type="entry name" value="Lipoate-ligase_2_inactive"/>
</dbReference>
<evidence type="ECO:0000313" key="3">
    <source>
        <dbReference type="Proteomes" id="UP000006906"/>
    </source>
</evidence>
<keyword evidence="3" id="KW-1185">Reference proteome</keyword>
<dbReference type="OrthoDB" id="201621at2759"/>
<reference evidence="2 3" key="1">
    <citation type="journal article" date="2007" name="Science">
        <title>The Chlamydomonas genome reveals the evolution of key animal and plant functions.</title>
        <authorList>
            <person name="Merchant S.S."/>
            <person name="Prochnik S.E."/>
            <person name="Vallon O."/>
            <person name="Harris E.H."/>
            <person name="Karpowicz S.J."/>
            <person name="Witman G.B."/>
            <person name="Terry A."/>
            <person name="Salamov A."/>
            <person name="Fritz-Laylin L.K."/>
            <person name="Marechal-Drouard L."/>
            <person name="Marshall W.F."/>
            <person name="Qu L.H."/>
            <person name="Nelson D.R."/>
            <person name="Sanderfoot A.A."/>
            <person name="Spalding M.H."/>
            <person name="Kapitonov V.V."/>
            <person name="Ren Q."/>
            <person name="Ferris P."/>
            <person name="Lindquist E."/>
            <person name="Shapiro H."/>
            <person name="Lucas S.M."/>
            <person name="Grimwood J."/>
            <person name="Schmutz J."/>
            <person name="Cardol P."/>
            <person name="Cerutti H."/>
            <person name="Chanfreau G."/>
            <person name="Chen C.L."/>
            <person name="Cognat V."/>
            <person name="Croft M.T."/>
            <person name="Dent R."/>
            <person name="Dutcher S."/>
            <person name="Fernandez E."/>
            <person name="Fukuzawa H."/>
            <person name="Gonzalez-Ballester D."/>
            <person name="Gonzalez-Halphen D."/>
            <person name="Hallmann A."/>
            <person name="Hanikenne M."/>
            <person name="Hippler M."/>
            <person name="Inwood W."/>
            <person name="Jabbari K."/>
            <person name="Kalanon M."/>
            <person name="Kuras R."/>
            <person name="Lefebvre P.A."/>
            <person name="Lemaire S.D."/>
            <person name="Lobanov A.V."/>
            <person name="Lohr M."/>
            <person name="Manuell A."/>
            <person name="Meier I."/>
            <person name="Mets L."/>
            <person name="Mittag M."/>
            <person name="Mittelmeier T."/>
            <person name="Moroney J.V."/>
            <person name="Moseley J."/>
            <person name="Napoli C."/>
            <person name="Nedelcu A.M."/>
            <person name="Niyogi K."/>
            <person name="Novoselov S.V."/>
            <person name="Paulsen I.T."/>
            <person name="Pazour G."/>
            <person name="Purton S."/>
            <person name="Ral J.P."/>
            <person name="Riano-Pachon D.M."/>
            <person name="Riekhof W."/>
            <person name="Rymarquis L."/>
            <person name="Schroda M."/>
            <person name="Stern D."/>
            <person name="Umen J."/>
            <person name="Willows R."/>
            <person name="Wilson N."/>
            <person name="Zimmer S.L."/>
            <person name="Allmer J."/>
            <person name="Balk J."/>
            <person name="Bisova K."/>
            <person name="Chen C.J."/>
            <person name="Elias M."/>
            <person name="Gendler K."/>
            <person name="Hauser C."/>
            <person name="Lamb M.R."/>
            <person name="Ledford H."/>
            <person name="Long J.C."/>
            <person name="Minagawa J."/>
            <person name="Page M.D."/>
            <person name="Pan J."/>
            <person name="Pootakham W."/>
            <person name="Roje S."/>
            <person name="Rose A."/>
            <person name="Stahlberg E."/>
            <person name="Terauchi A.M."/>
            <person name="Yang P."/>
            <person name="Ball S."/>
            <person name="Bowler C."/>
            <person name="Dieckmann C.L."/>
            <person name="Gladyshev V.N."/>
            <person name="Green P."/>
            <person name="Jorgensen R."/>
            <person name="Mayfield S."/>
            <person name="Mueller-Roeber B."/>
            <person name="Rajamani S."/>
            <person name="Sayre R.T."/>
            <person name="Brokstein P."/>
            <person name="Dubchak I."/>
            <person name="Goodstein D."/>
            <person name="Hornick L."/>
            <person name="Huang Y.W."/>
            <person name="Jhaveri J."/>
            <person name="Luo Y."/>
            <person name="Martinez D."/>
            <person name="Ngau W.C."/>
            <person name="Otillar B."/>
            <person name="Poliakov A."/>
            <person name="Porter A."/>
            <person name="Szajkowski L."/>
            <person name="Werner G."/>
            <person name="Zhou K."/>
            <person name="Grigoriev I.V."/>
            <person name="Rokhsar D.S."/>
            <person name="Grossman A.R."/>
        </authorList>
    </citation>
    <scope>NUCLEOTIDE SEQUENCE [LARGE SCALE GENOMIC DNA]</scope>
    <source>
        <strain evidence="3">CC-503</strain>
    </source>
</reference>
<evidence type="ECO:0000259" key="1">
    <source>
        <dbReference type="PROSITE" id="PS51733"/>
    </source>
</evidence>
<dbReference type="FunCoup" id="A0A2K3E884">
    <property type="interactions" value="136"/>
</dbReference>
<gene>
    <name evidence="2" type="ORF">CHLRE_01g053750v5</name>
</gene>
<dbReference type="SUPFAM" id="SSF55681">
    <property type="entry name" value="Class II aaRS and biotin synthetases"/>
    <property type="match status" value="1"/>
</dbReference>
<name>A0A2K3E884_CHLRE</name>
<dbReference type="InParanoid" id="A0A2K3E884"/>
<organism evidence="2 3">
    <name type="scientific">Chlamydomonas reinhardtii</name>
    <name type="common">Chlamydomonas smithii</name>
    <dbReference type="NCBI Taxonomy" id="3055"/>
    <lineage>
        <taxon>Eukaryota</taxon>
        <taxon>Viridiplantae</taxon>
        <taxon>Chlorophyta</taxon>
        <taxon>core chlorophytes</taxon>
        <taxon>Chlorophyceae</taxon>
        <taxon>CS clade</taxon>
        <taxon>Chlamydomonadales</taxon>
        <taxon>Chlamydomonadaceae</taxon>
        <taxon>Chlamydomonas</taxon>
    </lineage>
</organism>
<dbReference type="GeneID" id="5715801"/>
<accession>A0A2K3E884</accession>
<dbReference type="RefSeq" id="XP_001690266.2">
    <property type="nucleotide sequence ID" value="XM_001690214.2"/>
</dbReference>
<protein>
    <recommendedName>
        <fullName evidence="1">BPL/LPL catalytic domain-containing protein</fullName>
    </recommendedName>
</protein>
<proteinExistence type="predicted"/>
<dbReference type="ExpressionAtlas" id="A0A2K3E884">
    <property type="expression patterns" value="baseline"/>
</dbReference>
<feature type="domain" description="BPL/LPL catalytic" evidence="1">
    <location>
        <begin position="32"/>
        <end position="211"/>
    </location>
</feature>
<dbReference type="Proteomes" id="UP000006906">
    <property type="component" value="Chromosome 1"/>
</dbReference>
<dbReference type="Gramene" id="PNW88993">
    <property type="protein sequence ID" value="PNW88993"/>
    <property type="gene ID" value="CHLRE_01g053750v5"/>
</dbReference>
<dbReference type="EMBL" id="CM008962">
    <property type="protein sequence ID" value="PNW88993.1"/>
    <property type="molecule type" value="Genomic_DNA"/>
</dbReference>
<dbReference type="AlphaFoldDB" id="A0A2K3E884"/>
<dbReference type="InterPro" id="IPR045864">
    <property type="entry name" value="aa-tRNA-synth_II/BPL/LPL"/>
</dbReference>
<dbReference type="Gene3D" id="3.30.930.10">
    <property type="entry name" value="Bira Bifunctional Protein, Domain 2"/>
    <property type="match status" value="1"/>
</dbReference>
<dbReference type="PANTHER" id="PTHR43506">
    <property type="entry name" value="BIOTIN/LIPOATE A/B PROTEIN LIGASE FAMILY"/>
    <property type="match status" value="1"/>
</dbReference>
<dbReference type="OMA" id="ICRMKEY"/>
<sequence length="258" mass="28427">MAVGAARPVLNLLRLSRLPIYTQLNLEEALLRATKDNWLIVNDGAFSPSIVIGISGRPAELVHCKSALESGVPALRRFTGGGTVVVDADTVFATLIMEGSALPDVECFPQPIMKWTEQLYRPAFAAAGCKDFGLRENDYIVAGGRKVGGNAQAITGKRWLHHTSFLWDYDPARMALLRHPPKAPKYREGRGHDDFVTRLCEVLHPEHGRRRLVENFGIAAAEMGFAVQERTLADAAPALSHRPLLLGTKPLDLREFLQ</sequence>
<dbReference type="PaxDb" id="3055-EDP10004"/>
<dbReference type="InterPro" id="IPR004143">
    <property type="entry name" value="BPL_LPL_catalytic"/>
</dbReference>
<dbReference type="STRING" id="3055.A0A2K3E884"/>
<dbReference type="Pfam" id="PF21948">
    <property type="entry name" value="LplA-B_cat"/>
    <property type="match status" value="1"/>
</dbReference>